<gene>
    <name evidence="1" type="ORF">Nepgr_009601</name>
</gene>
<evidence type="ECO:0000313" key="1">
    <source>
        <dbReference type="EMBL" id="GMH07761.1"/>
    </source>
</evidence>
<evidence type="ECO:0000313" key="2">
    <source>
        <dbReference type="Proteomes" id="UP001279734"/>
    </source>
</evidence>
<proteinExistence type="predicted"/>
<comment type="caution">
    <text evidence="1">The sequence shown here is derived from an EMBL/GenBank/DDBJ whole genome shotgun (WGS) entry which is preliminary data.</text>
</comment>
<protein>
    <submittedName>
        <fullName evidence="1">Uncharacterized protein</fullName>
    </submittedName>
</protein>
<organism evidence="1 2">
    <name type="scientific">Nepenthes gracilis</name>
    <name type="common">Slender pitcher plant</name>
    <dbReference type="NCBI Taxonomy" id="150966"/>
    <lineage>
        <taxon>Eukaryota</taxon>
        <taxon>Viridiplantae</taxon>
        <taxon>Streptophyta</taxon>
        <taxon>Embryophyta</taxon>
        <taxon>Tracheophyta</taxon>
        <taxon>Spermatophyta</taxon>
        <taxon>Magnoliopsida</taxon>
        <taxon>eudicotyledons</taxon>
        <taxon>Gunneridae</taxon>
        <taxon>Pentapetalae</taxon>
        <taxon>Caryophyllales</taxon>
        <taxon>Nepenthaceae</taxon>
        <taxon>Nepenthes</taxon>
    </lineage>
</organism>
<keyword evidence="2" id="KW-1185">Reference proteome</keyword>
<reference evidence="1" key="1">
    <citation type="submission" date="2023-05" db="EMBL/GenBank/DDBJ databases">
        <title>Nepenthes gracilis genome sequencing.</title>
        <authorList>
            <person name="Fukushima K."/>
        </authorList>
    </citation>
    <scope>NUCLEOTIDE SEQUENCE</scope>
    <source>
        <strain evidence="1">SING2019-196</strain>
    </source>
</reference>
<name>A0AAD3SBJ7_NEPGR</name>
<sequence>MRAGTSTTENIPRFCQVSPVECSGGECRQCFVVIAYFTTFSDNCCCFSFNKIMALQKLQDATVVFKFRQAFKFRKLRYIRF</sequence>
<dbReference type="AlphaFoldDB" id="A0AAD3SBJ7"/>
<dbReference type="EMBL" id="BSYO01000007">
    <property type="protein sequence ID" value="GMH07761.1"/>
    <property type="molecule type" value="Genomic_DNA"/>
</dbReference>
<accession>A0AAD3SBJ7</accession>
<dbReference type="Proteomes" id="UP001279734">
    <property type="component" value="Unassembled WGS sequence"/>
</dbReference>